<dbReference type="EMBL" id="CM043015">
    <property type="protein sequence ID" value="KAI4470459.1"/>
    <property type="molecule type" value="Genomic_DNA"/>
</dbReference>
<comment type="caution">
    <text evidence="1">The sequence shown here is derived from an EMBL/GenBank/DDBJ whole genome shotgun (WGS) entry which is preliminary data.</text>
</comment>
<name>A0ACB9TUM2_HOLOL</name>
<protein>
    <submittedName>
        <fullName evidence="1">Nucleotide kinase</fullName>
    </submittedName>
</protein>
<keyword evidence="1" id="KW-0808">Transferase</keyword>
<gene>
    <name evidence="1" type="ORF">MML48_1g04568</name>
</gene>
<keyword evidence="2" id="KW-1185">Reference proteome</keyword>
<evidence type="ECO:0000313" key="1">
    <source>
        <dbReference type="EMBL" id="KAI4470459.1"/>
    </source>
</evidence>
<dbReference type="Proteomes" id="UP001056778">
    <property type="component" value="Chromosome 1"/>
</dbReference>
<evidence type="ECO:0000313" key="2">
    <source>
        <dbReference type="Proteomes" id="UP001056778"/>
    </source>
</evidence>
<proteinExistence type="predicted"/>
<keyword evidence="1" id="KW-0418">Kinase</keyword>
<sequence length="170" mass="19503">MSTKFDNNNSCSKELIDVSISEMQDFSLLSSKTVTEVLMLEMKMAPTAKTYLVSGYPRNMSGCSRIFRNVLPRTVHFLNITLNCSKPYPNVAATKLYRTAQVSQQIRPQTCRFFRLTEMRKPIEYQSLNRDGSPVLWVDGDADTTQVQEDFKNVVKEHINLQRTISHTTK</sequence>
<organism evidence="1 2">
    <name type="scientific">Holotrichia oblita</name>
    <name type="common">Chafer beetle</name>
    <dbReference type="NCBI Taxonomy" id="644536"/>
    <lineage>
        <taxon>Eukaryota</taxon>
        <taxon>Metazoa</taxon>
        <taxon>Ecdysozoa</taxon>
        <taxon>Arthropoda</taxon>
        <taxon>Hexapoda</taxon>
        <taxon>Insecta</taxon>
        <taxon>Pterygota</taxon>
        <taxon>Neoptera</taxon>
        <taxon>Endopterygota</taxon>
        <taxon>Coleoptera</taxon>
        <taxon>Polyphaga</taxon>
        <taxon>Scarabaeiformia</taxon>
        <taxon>Scarabaeidae</taxon>
        <taxon>Melolonthinae</taxon>
        <taxon>Holotrichia</taxon>
    </lineage>
</organism>
<reference evidence="1" key="1">
    <citation type="submission" date="2022-04" db="EMBL/GenBank/DDBJ databases">
        <title>Chromosome-scale genome assembly of Holotrichia oblita Faldermann.</title>
        <authorList>
            <person name="Rongchong L."/>
        </authorList>
    </citation>
    <scope>NUCLEOTIDE SEQUENCE</scope>
    <source>
        <strain evidence="1">81SQS9</strain>
    </source>
</reference>
<accession>A0ACB9TUM2</accession>